<reference evidence="5" key="1">
    <citation type="submission" date="2021-01" db="EMBL/GenBank/DDBJ databases">
        <authorList>
            <consortium name="Genoscope - CEA"/>
            <person name="William W."/>
        </authorList>
    </citation>
    <scope>NUCLEOTIDE SEQUENCE</scope>
</reference>
<dbReference type="PROSITE" id="PS51450">
    <property type="entry name" value="LRR"/>
    <property type="match status" value="1"/>
</dbReference>
<dbReference type="PANTHER" id="PTHR11375">
    <property type="entry name" value="ACIDIC LEUCINE-RICH NUCLEAR PHOSPHOPROTEIN 32"/>
    <property type="match status" value="1"/>
</dbReference>
<evidence type="ECO:0000313" key="6">
    <source>
        <dbReference type="Proteomes" id="UP000688137"/>
    </source>
</evidence>
<keyword evidence="6" id="KW-1185">Reference proteome</keyword>
<evidence type="ECO:0000256" key="4">
    <source>
        <dbReference type="SAM" id="MobiDB-lite"/>
    </source>
</evidence>
<keyword evidence="2" id="KW-0677">Repeat</keyword>
<comment type="similarity">
    <text evidence="3">Belongs to the ANP32 family.</text>
</comment>
<name>A0A8S1LPL1_PARPR</name>
<evidence type="ECO:0000256" key="2">
    <source>
        <dbReference type="ARBA" id="ARBA00022737"/>
    </source>
</evidence>
<dbReference type="GO" id="GO:0005634">
    <property type="term" value="C:nucleus"/>
    <property type="evidence" value="ECO:0007669"/>
    <property type="project" value="TreeGrafter"/>
</dbReference>
<dbReference type="OMA" id="QAGYHQK"/>
<proteinExistence type="inferred from homology"/>
<feature type="compositionally biased region" description="Acidic residues" evidence="4">
    <location>
        <begin position="160"/>
        <end position="190"/>
    </location>
</feature>
<gene>
    <name evidence="5" type="ORF">PPRIM_AZ9-3.1.T0360244</name>
</gene>
<keyword evidence="1" id="KW-0433">Leucine-rich repeat</keyword>
<dbReference type="FunFam" id="3.80.10.10:FF:000131">
    <property type="entry name" value="acidic leucine-rich nuclear phosphoprotein 32-related protein-like"/>
    <property type="match status" value="1"/>
</dbReference>
<sequence length="201" mass="22698">MAEKIINLIKKQADEQGQLEELDISEIKIDQLTTEITENLKKHQKLQSLAITSCGLKTLKGLPTMDSLEVLILEGNQLDGSAIKYICENFQNLICLSLAGNQIKSLEELQILKNLSSLQQLDLSDNEVELQAGYHQKIFEMLPNLQVLDNKNKDGKEIEYSDEDNGEEEGIGSDSEFNDDEEDDEEESEDESPKPQKKTKK</sequence>
<organism evidence="5 6">
    <name type="scientific">Paramecium primaurelia</name>
    <dbReference type="NCBI Taxonomy" id="5886"/>
    <lineage>
        <taxon>Eukaryota</taxon>
        <taxon>Sar</taxon>
        <taxon>Alveolata</taxon>
        <taxon>Ciliophora</taxon>
        <taxon>Intramacronucleata</taxon>
        <taxon>Oligohymenophorea</taxon>
        <taxon>Peniculida</taxon>
        <taxon>Parameciidae</taxon>
        <taxon>Paramecium</taxon>
    </lineage>
</organism>
<dbReference type="InterPro" id="IPR045081">
    <property type="entry name" value="AN32"/>
</dbReference>
<dbReference type="Pfam" id="PF14580">
    <property type="entry name" value="LRR_9"/>
    <property type="match status" value="1"/>
</dbReference>
<dbReference type="InterPro" id="IPR001611">
    <property type="entry name" value="Leu-rich_rpt"/>
</dbReference>
<comment type="caution">
    <text evidence="5">The sequence shown here is derived from an EMBL/GenBank/DDBJ whole genome shotgun (WGS) entry which is preliminary data.</text>
</comment>
<accession>A0A8S1LPL1</accession>
<evidence type="ECO:0000256" key="1">
    <source>
        <dbReference type="ARBA" id="ARBA00022614"/>
    </source>
</evidence>
<dbReference type="EMBL" id="CAJJDM010000035">
    <property type="protein sequence ID" value="CAD8064674.1"/>
    <property type="molecule type" value="Genomic_DNA"/>
</dbReference>
<feature type="region of interest" description="Disordered" evidence="4">
    <location>
        <begin position="153"/>
        <end position="201"/>
    </location>
</feature>
<dbReference type="Proteomes" id="UP000688137">
    <property type="component" value="Unassembled WGS sequence"/>
</dbReference>
<evidence type="ECO:0000256" key="3">
    <source>
        <dbReference type="ARBA" id="ARBA00025777"/>
    </source>
</evidence>
<dbReference type="GO" id="GO:0042393">
    <property type="term" value="F:histone binding"/>
    <property type="evidence" value="ECO:0007669"/>
    <property type="project" value="TreeGrafter"/>
</dbReference>
<dbReference type="PANTHER" id="PTHR11375:SF23">
    <property type="entry name" value="CHROMOSOME UNDETERMINED SCAFFOLD_118, WHOLE GENOME SHOTGUN SEQUENCE"/>
    <property type="match status" value="1"/>
</dbReference>
<evidence type="ECO:0000313" key="5">
    <source>
        <dbReference type="EMBL" id="CAD8064674.1"/>
    </source>
</evidence>
<dbReference type="AlphaFoldDB" id="A0A8S1LPL1"/>
<protein>
    <submittedName>
        <fullName evidence="5">Uncharacterized protein</fullName>
    </submittedName>
</protein>